<dbReference type="EMBL" id="GL629782">
    <property type="protein sequence ID" value="EFX02281.1"/>
    <property type="molecule type" value="Genomic_DNA"/>
</dbReference>
<dbReference type="AlphaFoldDB" id="F0XJP8"/>
<accession>F0XJP8</accession>
<gene>
    <name evidence="1" type="ORF">CMQ_2330</name>
</gene>
<dbReference type="HOGENOM" id="CLU_1917277_0_0_1"/>
<protein>
    <submittedName>
        <fullName evidence="1">Uncharacterized protein</fullName>
    </submittedName>
</protein>
<reference evidence="1 2" key="1">
    <citation type="journal article" date="2011" name="Proc. Natl. Acad. Sci. U.S.A.">
        <title>Genome and transcriptome analyses of the mountain pine beetle-fungal symbiont Grosmannia clavigera, a lodgepole pine pathogen.</title>
        <authorList>
            <person name="DiGuistini S."/>
            <person name="Wang Y."/>
            <person name="Liao N.Y."/>
            <person name="Taylor G."/>
            <person name="Tanguay P."/>
            <person name="Feau N."/>
            <person name="Henrissat B."/>
            <person name="Chan S.K."/>
            <person name="Hesse-Orce U."/>
            <person name="Alamouti S.M."/>
            <person name="Tsui C.K.M."/>
            <person name="Docking R.T."/>
            <person name="Levasseur A."/>
            <person name="Haridas S."/>
            <person name="Robertson G."/>
            <person name="Birol I."/>
            <person name="Holt R.A."/>
            <person name="Marra M.A."/>
            <person name="Hamelin R.C."/>
            <person name="Hirst M."/>
            <person name="Jones S.J.M."/>
            <person name="Bohlmann J."/>
            <person name="Breuil C."/>
        </authorList>
    </citation>
    <scope>NUCLEOTIDE SEQUENCE [LARGE SCALE GENOMIC DNA]</scope>
    <source>
        <strain evidence="2">kw1407 / UAMH 11150</strain>
    </source>
</reference>
<sequence>MGAQKGRRETSQKEILEEFNGSAEDPVFHRSGHSGQLLRQNQDIIHISSFTCFSVEAVNDNASRSFAFYILSTAMLLSSDTLVGNRASSREAALVPAPWFSCKCIYLHHGRCDPGVAEAEDEGSPRHFPDSA</sequence>
<dbReference type="InParanoid" id="F0XJP8"/>
<name>F0XJP8_GROCL</name>
<keyword evidence="2" id="KW-1185">Reference proteome</keyword>
<organism evidence="2">
    <name type="scientific">Grosmannia clavigera (strain kw1407 / UAMH 11150)</name>
    <name type="common">Blue stain fungus</name>
    <name type="synonym">Graphiocladiella clavigera</name>
    <dbReference type="NCBI Taxonomy" id="655863"/>
    <lineage>
        <taxon>Eukaryota</taxon>
        <taxon>Fungi</taxon>
        <taxon>Dikarya</taxon>
        <taxon>Ascomycota</taxon>
        <taxon>Pezizomycotina</taxon>
        <taxon>Sordariomycetes</taxon>
        <taxon>Sordariomycetidae</taxon>
        <taxon>Ophiostomatales</taxon>
        <taxon>Ophiostomataceae</taxon>
        <taxon>Leptographium</taxon>
    </lineage>
</organism>
<dbReference type="RefSeq" id="XP_014171763.1">
    <property type="nucleotide sequence ID" value="XM_014316288.1"/>
</dbReference>
<dbReference type="GeneID" id="25975308"/>
<evidence type="ECO:0000313" key="2">
    <source>
        <dbReference type="Proteomes" id="UP000007796"/>
    </source>
</evidence>
<dbReference type="Proteomes" id="UP000007796">
    <property type="component" value="Unassembled WGS sequence"/>
</dbReference>
<proteinExistence type="predicted"/>
<evidence type="ECO:0000313" key="1">
    <source>
        <dbReference type="EMBL" id="EFX02281.1"/>
    </source>
</evidence>